<dbReference type="GO" id="GO:0009055">
    <property type="term" value="F:electron transfer activity"/>
    <property type="evidence" value="ECO:0007669"/>
    <property type="project" value="InterPro"/>
</dbReference>
<comment type="subunit">
    <text evidence="8">The complex is composed of six subunits: RnfA, RnfB, RnfC, RnfD, RnfE and RnfG.</text>
</comment>
<dbReference type="PROSITE" id="PS00198">
    <property type="entry name" value="4FE4S_FER_1"/>
    <property type="match status" value="2"/>
</dbReference>
<feature type="binding site" evidence="8">
    <location>
        <position position="414"/>
    </location>
    <ligand>
        <name>[4Fe-4S] cluster</name>
        <dbReference type="ChEBI" id="CHEBI:49883"/>
        <label>1</label>
    </ligand>
</feature>
<feature type="binding site" evidence="8">
    <location>
        <position position="454"/>
    </location>
    <ligand>
        <name>[4Fe-4S] cluster</name>
        <dbReference type="ChEBI" id="CHEBI:49883"/>
        <label>2</label>
    </ligand>
</feature>
<dbReference type="InterPro" id="IPR011538">
    <property type="entry name" value="Nuo51_FMN-bd"/>
</dbReference>
<keyword evidence="3 8" id="KW-0479">Metal-binding</keyword>
<keyword evidence="6 8" id="KW-0408">Iron</keyword>
<dbReference type="InterPro" id="IPR037225">
    <property type="entry name" value="Nuo51_FMN-bd_sf"/>
</dbReference>
<protein>
    <recommendedName>
        <fullName evidence="8">Ion-translocating oxidoreductase complex subunit C</fullName>
        <ecNumber evidence="8">7.-.-.-</ecNumber>
    </recommendedName>
    <alternativeName>
        <fullName evidence="8">Rnf electron transport complex subunit C</fullName>
    </alternativeName>
</protein>
<feature type="binding site" evidence="8">
    <location>
        <position position="411"/>
    </location>
    <ligand>
        <name>[4Fe-4S] cluster</name>
        <dbReference type="ChEBI" id="CHEBI:49883"/>
        <label>1</label>
    </ligand>
</feature>
<dbReference type="InterPro" id="IPR026902">
    <property type="entry name" value="RnfC_N"/>
</dbReference>
<dbReference type="EMBL" id="AP021879">
    <property type="protein sequence ID" value="BBO92934.1"/>
    <property type="molecule type" value="Genomic_DNA"/>
</dbReference>
<dbReference type="PANTHER" id="PTHR43034:SF2">
    <property type="entry name" value="ION-TRANSLOCATING OXIDOREDUCTASE COMPLEX SUBUNIT C"/>
    <property type="match status" value="1"/>
</dbReference>
<keyword evidence="1 8" id="KW-0813">Transport</keyword>
<evidence type="ECO:0000313" key="10">
    <source>
        <dbReference type="EMBL" id="BBO92934.1"/>
    </source>
</evidence>
<dbReference type="Proteomes" id="UP000422108">
    <property type="component" value="Chromosome"/>
</dbReference>
<keyword evidence="8" id="KW-1278">Translocase</keyword>
<evidence type="ECO:0000256" key="6">
    <source>
        <dbReference type="ARBA" id="ARBA00023004"/>
    </source>
</evidence>
<dbReference type="SUPFAM" id="SSF142019">
    <property type="entry name" value="Nqo1 FMN-binding domain-like"/>
    <property type="match status" value="1"/>
</dbReference>
<keyword evidence="5 8" id="KW-0249">Electron transport</keyword>
<evidence type="ECO:0000256" key="4">
    <source>
        <dbReference type="ARBA" id="ARBA00022737"/>
    </source>
</evidence>
<dbReference type="AlphaFoldDB" id="A0A5K8AMT2"/>
<evidence type="ECO:0000256" key="8">
    <source>
        <dbReference type="HAMAP-Rule" id="MF_00461"/>
    </source>
</evidence>
<dbReference type="PROSITE" id="PS51379">
    <property type="entry name" value="4FE4S_FER_2"/>
    <property type="match status" value="1"/>
</dbReference>
<accession>A0A5K8AMT2</accession>
<gene>
    <name evidence="8 10" type="primary">rnfC</name>
    <name evidence="10" type="ORF">DSCOOX_61140</name>
</gene>
<dbReference type="GO" id="GO:0051539">
    <property type="term" value="F:4 iron, 4 sulfur cluster binding"/>
    <property type="evidence" value="ECO:0007669"/>
    <property type="project" value="UniProtKB-KW"/>
</dbReference>
<evidence type="ECO:0000256" key="3">
    <source>
        <dbReference type="ARBA" id="ARBA00022723"/>
    </source>
</evidence>
<dbReference type="Pfam" id="PF01512">
    <property type="entry name" value="Complex1_51K"/>
    <property type="match status" value="1"/>
</dbReference>
<dbReference type="Gene3D" id="3.30.70.20">
    <property type="match status" value="1"/>
</dbReference>
<keyword evidence="11" id="KW-1185">Reference proteome</keyword>
<proteinExistence type="inferred from homology"/>
<dbReference type="InterPro" id="IPR019554">
    <property type="entry name" value="Soluble_ligand-bd"/>
</dbReference>
<feature type="binding site" evidence="8">
    <location>
        <position position="457"/>
    </location>
    <ligand>
        <name>[4Fe-4S] cluster</name>
        <dbReference type="ChEBI" id="CHEBI:49883"/>
        <label>2</label>
    </ligand>
</feature>
<dbReference type="Pfam" id="PF10531">
    <property type="entry name" value="SLBB"/>
    <property type="match status" value="1"/>
</dbReference>
<reference evidence="10 11" key="1">
    <citation type="submission" date="2019-11" db="EMBL/GenBank/DDBJ databases">
        <title>Comparative genomics of hydrocarbon-degrading Desulfosarcina strains.</title>
        <authorList>
            <person name="Watanabe M."/>
            <person name="Kojima H."/>
            <person name="Fukui M."/>
        </authorList>
    </citation>
    <scope>NUCLEOTIDE SEQUENCE [LARGE SCALE GENOMIC DNA]</scope>
    <source>
        <strain evidence="11">oXyS1</strain>
    </source>
</reference>
<keyword evidence="8" id="KW-1003">Cell membrane</keyword>
<dbReference type="Gene3D" id="3.40.50.11540">
    <property type="entry name" value="NADH-ubiquinone oxidoreductase 51kDa subunit"/>
    <property type="match status" value="1"/>
</dbReference>
<feature type="domain" description="4Fe-4S ferredoxin-type" evidence="9">
    <location>
        <begin position="399"/>
        <end position="430"/>
    </location>
</feature>
<comment type="subcellular location">
    <subcellularLocation>
        <location evidence="8">Cell membrane</location>
        <topology evidence="8">Peripheral membrane protein</topology>
    </subcellularLocation>
</comment>
<dbReference type="SUPFAM" id="SSF46548">
    <property type="entry name" value="alpha-helical ferredoxin"/>
    <property type="match status" value="1"/>
</dbReference>
<dbReference type="PANTHER" id="PTHR43034">
    <property type="entry name" value="ION-TRANSLOCATING OXIDOREDUCTASE COMPLEX SUBUNIT C"/>
    <property type="match status" value="1"/>
</dbReference>
<keyword evidence="2 8" id="KW-0004">4Fe-4S</keyword>
<evidence type="ECO:0000259" key="9">
    <source>
        <dbReference type="PROSITE" id="PS51379"/>
    </source>
</evidence>
<dbReference type="GO" id="GO:0022900">
    <property type="term" value="P:electron transport chain"/>
    <property type="evidence" value="ECO:0007669"/>
    <property type="project" value="UniProtKB-UniRule"/>
</dbReference>
<dbReference type="GO" id="GO:0046872">
    <property type="term" value="F:metal ion binding"/>
    <property type="evidence" value="ECO:0007669"/>
    <property type="project" value="UniProtKB-KW"/>
</dbReference>
<dbReference type="InterPro" id="IPR017896">
    <property type="entry name" value="4Fe4S_Fe-S-bd"/>
</dbReference>
<evidence type="ECO:0000256" key="5">
    <source>
        <dbReference type="ARBA" id="ARBA00022982"/>
    </source>
</evidence>
<keyword evidence="4 8" id="KW-0677">Repeat</keyword>
<keyword evidence="8" id="KW-0472">Membrane</keyword>
<comment type="similarity">
    <text evidence="8">Belongs to the 4Fe4S bacterial-type ferredoxin family. RnfC subfamily.</text>
</comment>
<evidence type="ECO:0000313" key="11">
    <source>
        <dbReference type="Proteomes" id="UP000422108"/>
    </source>
</evidence>
<evidence type="ECO:0000256" key="2">
    <source>
        <dbReference type="ARBA" id="ARBA00022485"/>
    </source>
</evidence>
<dbReference type="InterPro" id="IPR017900">
    <property type="entry name" value="4Fe4S_Fe_S_CS"/>
</dbReference>
<dbReference type="GO" id="GO:0005886">
    <property type="term" value="C:plasma membrane"/>
    <property type="evidence" value="ECO:0007669"/>
    <property type="project" value="UniProtKB-SubCell"/>
</dbReference>
<dbReference type="EC" id="7.-.-.-" evidence="8"/>
<dbReference type="Pfam" id="PF13375">
    <property type="entry name" value="RnfC_N"/>
    <property type="match status" value="2"/>
</dbReference>
<name>A0A5K8AMT2_9BACT</name>
<keyword evidence="7 8" id="KW-0411">Iron-sulfur</keyword>
<dbReference type="HAMAP" id="MF_00461">
    <property type="entry name" value="RsxC_RnfC"/>
    <property type="match status" value="1"/>
</dbReference>
<feature type="binding site" evidence="8">
    <location>
        <position position="451"/>
    </location>
    <ligand>
        <name>[4Fe-4S] cluster</name>
        <dbReference type="ChEBI" id="CHEBI:49883"/>
        <label>2</label>
    </ligand>
</feature>
<feature type="binding site" evidence="8">
    <location>
        <position position="417"/>
    </location>
    <ligand>
        <name>[4Fe-4S] cluster</name>
        <dbReference type="ChEBI" id="CHEBI:49883"/>
        <label>1</label>
    </ligand>
</feature>
<comment type="function">
    <text evidence="8">Part of a membrane-bound complex that couples electron transfer with translocation of ions across the membrane.</text>
</comment>
<evidence type="ECO:0000256" key="7">
    <source>
        <dbReference type="ARBA" id="ARBA00023014"/>
    </source>
</evidence>
<evidence type="ECO:0000256" key="1">
    <source>
        <dbReference type="ARBA" id="ARBA00022448"/>
    </source>
</evidence>
<feature type="binding site" evidence="8">
    <location>
        <position position="461"/>
    </location>
    <ligand>
        <name>[4Fe-4S] cluster</name>
        <dbReference type="ChEBI" id="CHEBI:49883"/>
        <label>1</label>
    </ligand>
</feature>
<dbReference type="NCBIfam" id="TIGR01945">
    <property type="entry name" value="rnfC"/>
    <property type="match status" value="1"/>
</dbReference>
<sequence>MGDKGALMMTPLATFPKGGVHPKENKDLSNALPIETMPDPSKVSLFLKQHVGTPCQVAVPHRPDPRSDHAIDDNLLFSSEHPGALFRLLVDKKDRVKQGDRIGEIGDRLGAVLHASVGGAVLGVKNILHYQVGKAPAIVIRTDPEAVAPIRMPVDWRHFSREQIQERIAAAGIVGLGGAGFPTDVKLDVKPGVKLDTLILNGAECEPYITCDHRVMVEKAREIIEGAKILLTVLGITYCAIGVENNKPDAIAALNEAIDRADSTDGFKIEVKPLAVKYPQGSADQIMQSITGRVRPSGQRSSSIGIIVQNVYTTKMVYDAVVLDKPLTERVITVTGRAIARPANLRVKIGTHISEIADYLGGTTADLCKVVVGGPMMGFAVSDLDMPITKTTPGILFMNHAEVDARAHGPCIRCGFCLDACPMGLEPNNIGIYVEAGRGAETEPFGLMDDCFECGSCAYVCPAKRPLVQFIRLARLEIDQARKLKEIREQKRKAG</sequence>
<dbReference type="Pfam" id="PF12838">
    <property type="entry name" value="Fer4_7"/>
    <property type="match status" value="1"/>
</dbReference>
<organism evidence="10 11">
    <name type="scientific">Desulfosarcina ovata subsp. ovata</name>
    <dbReference type="NCBI Taxonomy" id="2752305"/>
    <lineage>
        <taxon>Bacteria</taxon>
        <taxon>Pseudomonadati</taxon>
        <taxon>Thermodesulfobacteriota</taxon>
        <taxon>Desulfobacteria</taxon>
        <taxon>Desulfobacterales</taxon>
        <taxon>Desulfosarcinaceae</taxon>
        <taxon>Desulfosarcina</taxon>
    </lineage>
</organism>
<feature type="binding site" evidence="8">
    <location>
        <position position="421"/>
    </location>
    <ligand>
        <name>[4Fe-4S] cluster</name>
        <dbReference type="ChEBI" id="CHEBI:49883"/>
        <label>2</label>
    </ligand>
</feature>
<dbReference type="NCBIfam" id="NF003454">
    <property type="entry name" value="PRK05035.1"/>
    <property type="match status" value="1"/>
</dbReference>
<dbReference type="InterPro" id="IPR010208">
    <property type="entry name" value="Ion_transpt_RnfC/RsxC"/>
</dbReference>
<comment type="cofactor">
    <cofactor evidence="8">
        <name>[4Fe-4S] cluster</name>
        <dbReference type="ChEBI" id="CHEBI:49883"/>
    </cofactor>
    <text evidence="8">Binds 2 [4Fe-4S] clusters per subunit.</text>
</comment>